<dbReference type="CDD" id="cd00190">
    <property type="entry name" value="Tryp_SPc"/>
    <property type="match status" value="3"/>
</dbReference>
<dbReference type="PANTHER" id="PTHR24252">
    <property type="entry name" value="ACROSIN-RELATED"/>
    <property type="match status" value="1"/>
</dbReference>
<protein>
    <submittedName>
        <fullName evidence="13">Uncharacterized protein</fullName>
    </submittedName>
</protein>
<evidence type="ECO:0000256" key="6">
    <source>
        <dbReference type="ARBA" id="ARBA00023157"/>
    </source>
</evidence>
<feature type="region of interest" description="Disordered" evidence="10">
    <location>
        <begin position="1206"/>
        <end position="1297"/>
    </location>
</feature>
<keyword evidence="14" id="KW-1185">Reference proteome</keyword>
<evidence type="ECO:0000256" key="5">
    <source>
        <dbReference type="ARBA" id="ARBA00022825"/>
    </source>
</evidence>
<dbReference type="SUPFAM" id="SSF55797">
    <property type="entry name" value="PR-1-like"/>
    <property type="match status" value="3"/>
</dbReference>
<comment type="caution">
    <text evidence="8">Lacks conserved residue(s) required for the propagation of feature annotation.</text>
</comment>
<dbReference type="GO" id="GO:0005576">
    <property type="term" value="C:extracellular region"/>
    <property type="evidence" value="ECO:0007669"/>
    <property type="project" value="UniProtKB-SubCell"/>
</dbReference>
<dbReference type="SMART" id="SM00020">
    <property type="entry name" value="Tryp_SPc"/>
    <property type="match status" value="3"/>
</dbReference>
<dbReference type="InterPro" id="IPR033116">
    <property type="entry name" value="TRYPSIN_SER"/>
</dbReference>
<evidence type="ECO:0000259" key="12">
    <source>
        <dbReference type="PROSITE" id="PS50240"/>
    </source>
</evidence>
<dbReference type="InterPro" id="IPR043504">
    <property type="entry name" value="Peptidase_S1_PA_chymotrypsin"/>
</dbReference>
<name>A0A3M6V377_POCDA</name>
<dbReference type="PROSITE" id="PS50026">
    <property type="entry name" value="EGF_3"/>
    <property type="match status" value="1"/>
</dbReference>
<evidence type="ECO:0000256" key="10">
    <source>
        <dbReference type="SAM" id="MobiDB-lite"/>
    </source>
</evidence>
<dbReference type="Gene3D" id="2.10.25.10">
    <property type="entry name" value="Laminin"/>
    <property type="match status" value="1"/>
</dbReference>
<feature type="disulfide bond" evidence="8">
    <location>
        <begin position="1370"/>
        <end position="1379"/>
    </location>
</feature>
<dbReference type="InterPro" id="IPR018244">
    <property type="entry name" value="Allrgn_V5/Tpx1_CS"/>
</dbReference>
<evidence type="ECO:0000256" key="4">
    <source>
        <dbReference type="ARBA" id="ARBA00022801"/>
    </source>
</evidence>
<dbReference type="Pfam" id="PF00008">
    <property type="entry name" value="EGF"/>
    <property type="match status" value="1"/>
</dbReference>
<keyword evidence="2" id="KW-0964">Secreted</keyword>
<feature type="domain" description="Peptidase S1" evidence="12">
    <location>
        <begin position="785"/>
        <end position="1022"/>
    </location>
</feature>
<dbReference type="InterPro" id="IPR034113">
    <property type="entry name" value="SCP_GAPR1-like"/>
</dbReference>
<keyword evidence="3 9" id="KW-0645">Protease</keyword>
<dbReference type="FunFam" id="2.40.10.10:FF:000003">
    <property type="entry name" value="Transmembrane serine protease 3"/>
    <property type="match status" value="2"/>
</dbReference>
<comment type="subcellular location">
    <subcellularLocation>
        <location evidence="1">Secreted</location>
    </subcellularLocation>
</comment>
<evidence type="ECO:0000256" key="9">
    <source>
        <dbReference type="RuleBase" id="RU363034"/>
    </source>
</evidence>
<reference evidence="13 14" key="1">
    <citation type="journal article" date="2018" name="Sci. Rep.">
        <title>Comparative analysis of the Pocillopora damicornis genome highlights role of immune system in coral evolution.</title>
        <authorList>
            <person name="Cunning R."/>
            <person name="Bay R.A."/>
            <person name="Gillette P."/>
            <person name="Baker A.C."/>
            <person name="Traylor-Knowles N."/>
        </authorList>
    </citation>
    <scope>NUCLEOTIDE SEQUENCE [LARGE SCALE GENOMIC DNA]</scope>
    <source>
        <strain evidence="13">RSMAS</strain>
        <tissue evidence="13">Whole animal</tissue>
    </source>
</reference>
<sequence>MQESALIEAVSQGIPESWTWQAGLRRPNEPNVFCCGVLIGSSWVLTAGNCVYAMKDFVPTPLIEVIIGEKDLRNKDGVASNVTEVFLHNKYDPDTQDYDFALLRLADPVEQGPLMYIRPVKLPPEQLDFESGTVCFVSGYRAPKPGNNSFTKLITVQVPIASDYACKKAYQDRTITARMFCAGFEEGNAVACQGDGGGPLVCKDGNNWYLKGLVSWGRGCAVPGSYGVYANLFGNNVSGAGEKNITLTNITNQNMQCSYKAIDLITQEKLVIVGACNGTPPHVPWSPMPSVPAPCIQGNTSAPAWQLQPSSIVGGIESKRGQWPWQAGLKRSASEKIFCGGSLIDPQWVLTASHCLYEMSKYSKSGNIPHIQVSLGEYNQGKKDPEEVNENVVKLFLHDQYDPQTLDYDVALLKLKNPAKLTKIVRPVCLVDEKIDFGPGTNCFVTGFGVTEQGGEVSAKLQEANVPIVAQQTCQAAYKNKKITPRMLCAGYAKGGIDACQGDSGGPLVCMNNGKWFLKGIVSWGIGCARPGAYGLAYDEFDKECVRVHNQLRALHNASALCWSESLAGEAQKWAENLANRDRVEHDYQDLITKGQGENIAWINSTTEKCEGPKKPGCVGCGDIVKKWYSEGKNYDFQKGAAIDPGQPVHHFNQIVWKSTTELGMGSARSNEHGLIIVARYSPMGSTGGTVSFLQNVVPSGALTKDFRRMIEILHLLSLVEKCVEVKEHKPSVNHCSFPIITDQNTKSKPETTVIKITKVVQTPTTSSGPNGNSMTCGIRKPSRIVGGEVAYPGAWPWQAGFKRDANDIIFCGGSLINKEWIATASHCVYDLLSMNKNAVLVVKLGEFDKANKEEQEISVKTKKIIMHPNYNFKTLDYDIALVQLEEPLKEFSTYIRPVCMPDGSETFDEQSKCYVTGFGRTQQGGELAGMLRMAKIPLVSKKTCKQAYGEKLTDRMICAGFPKGGIDACQGDSGGPLSCLHEGRWYLTGVVSWGVGCAQPNAYGVYSKVQVLKDWVQATIKANEYLAGARLTGLADHHQPNDMLVFVVFQVLFTLGSSFDIFDENCLISTNLLRRRHGVPDLTWSEALAADARKWATFLAESDTFEHDYSSMQDKHQGENLAFFKPYKAKCQGPKRDDCVQCREIVDGWYDEVKNYDFGMGKPKTPGGVEVWKNSRQFGIGTAKSNKYGFIAVARYSPRGNRGGPTIFKDNVFPPGTISDPTASVNTTTQSPPTPTRPGTLLMNDATAAATPASGGGSSPTPLPSATSPNTGVPKNGSATVFPPTREPPGPAPKNNSQCQYFVVNSTTSTYAVVQKCRGRPNVTLIPEGPKPTSVPLTTKPLPLNPCEPNPCKNGGTCEVKEGNATCTCPEGYWGPLCQERGPNADESKDALMLHNMYRAMHQAPLLTWNKEMAAKAQDWADKLAREQRLIHENESATDYGENLAEVGSDDKALLRAIDAWYTEVGLYNFKEPKFSKDSGHFSQLVWGASNELGMAKAKTKDNLNVYVVARYKPAGNVVNLFESNVKPKQ</sequence>
<dbReference type="InterPro" id="IPR001254">
    <property type="entry name" value="Trypsin_dom"/>
</dbReference>
<dbReference type="Pfam" id="PF00188">
    <property type="entry name" value="CAP"/>
    <property type="match status" value="3"/>
</dbReference>
<dbReference type="SUPFAM" id="SSF57196">
    <property type="entry name" value="EGF/Laminin"/>
    <property type="match status" value="1"/>
</dbReference>
<dbReference type="PROSITE" id="PS00135">
    <property type="entry name" value="TRYPSIN_SER"/>
    <property type="match status" value="2"/>
</dbReference>
<dbReference type="EMBL" id="RCHS01000204">
    <property type="protein sequence ID" value="RMX60264.1"/>
    <property type="molecule type" value="Genomic_DNA"/>
</dbReference>
<dbReference type="SMART" id="SM00198">
    <property type="entry name" value="SCP"/>
    <property type="match status" value="3"/>
</dbReference>
<dbReference type="FunFam" id="2.40.10.10:FF:000002">
    <property type="entry name" value="Transmembrane protease serine"/>
    <property type="match status" value="1"/>
</dbReference>
<dbReference type="InterPro" id="IPR014044">
    <property type="entry name" value="CAP_dom"/>
</dbReference>
<dbReference type="FunFam" id="3.40.33.10:FF:000002">
    <property type="entry name" value="Golgi-associated plant pathogenesis-related protein 1"/>
    <property type="match status" value="1"/>
</dbReference>
<dbReference type="PROSITE" id="PS01009">
    <property type="entry name" value="CRISP_1"/>
    <property type="match status" value="1"/>
</dbReference>
<dbReference type="PROSITE" id="PS00134">
    <property type="entry name" value="TRYPSIN_HIS"/>
    <property type="match status" value="1"/>
</dbReference>
<evidence type="ECO:0000259" key="11">
    <source>
        <dbReference type="PROSITE" id="PS50026"/>
    </source>
</evidence>
<comment type="similarity">
    <text evidence="7">Belongs to the peptidase S1 family. CLIP subfamily.</text>
</comment>
<keyword evidence="6 8" id="KW-1015">Disulfide bond</keyword>
<dbReference type="Pfam" id="PF00089">
    <property type="entry name" value="Trypsin"/>
    <property type="match status" value="3"/>
</dbReference>
<keyword evidence="5 9" id="KW-0720">Serine protease</keyword>
<evidence type="ECO:0000256" key="2">
    <source>
        <dbReference type="ARBA" id="ARBA00022525"/>
    </source>
</evidence>
<organism evidence="13 14">
    <name type="scientific">Pocillopora damicornis</name>
    <name type="common">Cauliflower coral</name>
    <name type="synonym">Millepora damicornis</name>
    <dbReference type="NCBI Taxonomy" id="46731"/>
    <lineage>
        <taxon>Eukaryota</taxon>
        <taxon>Metazoa</taxon>
        <taxon>Cnidaria</taxon>
        <taxon>Anthozoa</taxon>
        <taxon>Hexacorallia</taxon>
        <taxon>Scleractinia</taxon>
        <taxon>Astrocoeniina</taxon>
        <taxon>Pocilloporidae</taxon>
        <taxon>Pocillopora</taxon>
    </lineage>
</organism>
<dbReference type="PANTHER" id="PTHR24252:SF7">
    <property type="entry name" value="HYALIN"/>
    <property type="match status" value="1"/>
</dbReference>
<evidence type="ECO:0000313" key="14">
    <source>
        <dbReference type="Proteomes" id="UP000275408"/>
    </source>
</evidence>
<feature type="domain" description="Peptidase S1" evidence="12">
    <location>
        <begin position="10"/>
        <end position="256"/>
    </location>
</feature>
<proteinExistence type="inferred from homology"/>
<dbReference type="PROSITE" id="PS50240">
    <property type="entry name" value="TRYPSIN_DOM"/>
    <property type="match status" value="3"/>
</dbReference>
<dbReference type="InterPro" id="IPR009003">
    <property type="entry name" value="Peptidase_S1_PA"/>
</dbReference>
<gene>
    <name evidence="13" type="ORF">pdam_00009102</name>
</gene>
<comment type="caution">
    <text evidence="13">The sequence shown here is derived from an EMBL/GenBank/DDBJ whole genome shotgun (WGS) entry which is preliminary data.</text>
</comment>
<dbReference type="STRING" id="46731.A0A3M6V377"/>
<evidence type="ECO:0000256" key="8">
    <source>
        <dbReference type="PROSITE-ProRule" id="PRU00076"/>
    </source>
</evidence>
<keyword evidence="8" id="KW-0245">EGF-like domain</keyword>
<evidence type="ECO:0000256" key="3">
    <source>
        <dbReference type="ARBA" id="ARBA00022670"/>
    </source>
</evidence>
<dbReference type="SMART" id="SM00181">
    <property type="entry name" value="EGF"/>
    <property type="match status" value="1"/>
</dbReference>
<dbReference type="InterPro" id="IPR035940">
    <property type="entry name" value="CAP_sf"/>
</dbReference>
<keyword evidence="4 9" id="KW-0378">Hydrolase</keyword>
<feature type="domain" description="EGF-like" evidence="11">
    <location>
        <begin position="1344"/>
        <end position="1380"/>
    </location>
</feature>
<dbReference type="Proteomes" id="UP000275408">
    <property type="component" value="Unassembled WGS sequence"/>
</dbReference>
<dbReference type="CDD" id="cd05382">
    <property type="entry name" value="CAP_GAPR1-like"/>
    <property type="match status" value="3"/>
</dbReference>
<dbReference type="InterPro" id="IPR000742">
    <property type="entry name" value="EGF"/>
</dbReference>
<dbReference type="SUPFAM" id="SSF50494">
    <property type="entry name" value="Trypsin-like serine proteases"/>
    <property type="match status" value="3"/>
</dbReference>
<dbReference type="GO" id="GO:0006508">
    <property type="term" value="P:proteolysis"/>
    <property type="evidence" value="ECO:0007669"/>
    <property type="project" value="UniProtKB-KW"/>
</dbReference>
<dbReference type="GO" id="GO:0004252">
    <property type="term" value="F:serine-type endopeptidase activity"/>
    <property type="evidence" value="ECO:0007669"/>
    <property type="project" value="InterPro"/>
</dbReference>
<feature type="domain" description="Peptidase S1" evidence="12">
    <location>
        <begin position="312"/>
        <end position="608"/>
    </location>
</feature>
<dbReference type="Gene3D" id="2.40.10.10">
    <property type="entry name" value="Trypsin-like serine proteases"/>
    <property type="match status" value="3"/>
</dbReference>
<accession>A0A3M6V377</accession>
<dbReference type="Gene3D" id="3.40.33.10">
    <property type="entry name" value="CAP"/>
    <property type="match status" value="3"/>
</dbReference>
<dbReference type="PROSITE" id="PS01186">
    <property type="entry name" value="EGF_2"/>
    <property type="match status" value="1"/>
</dbReference>
<evidence type="ECO:0000256" key="7">
    <source>
        <dbReference type="ARBA" id="ARBA00024195"/>
    </source>
</evidence>
<evidence type="ECO:0000256" key="1">
    <source>
        <dbReference type="ARBA" id="ARBA00004613"/>
    </source>
</evidence>
<dbReference type="PROSITE" id="PS00022">
    <property type="entry name" value="EGF_1"/>
    <property type="match status" value="1"/>
</dbReference>
<dbReference type="InterPro" id="IPR001314">
    <property type="entry name" value="Peptidase_S1A"/>
</dbReference>
<dbReference type="CDD" id="cd00054">
    <property type="entry name" value="EGF_CA"/>
    <property type="match status" value="1"/>
</dbReference>
<dbReference type="PRINTS" id="PR00722">
    <property type="entry name" value="CHYMOTRYPSIN"/>
</dbReference>
<dbReference type="OrthoDB" id="6380398at2759"/>
<evidence type="ECO:0000313" key="13">
    <source>
        <dbReference type="EMBL" id="RMX60264.1"/>
    </source>
</evidence>
<dbReference type="InterPro" id="IPR018114">
    <property type="entry name" value="TRYPSIN_HIS"/>
</dbReference>